<dbReference type="PANTHER" id="PTHR33985:SF5">
    <property type="entry name" value="FASCICLIN-LIKE ARABINOGALACTAN FAMILY PROTEIN"/>
    <property type="match status" value="1"/>
</dbReference>
<feature type="compositionally biased region" description="Low complexity" evidence="1">
    <location>
        <begin position="67"/>
        <end position="86"/>
    </location>
</feature>
<dbReference type="InterPro" id="IPR052806">
    <property type="entry name" value="Fasciclin-like_AGP"/>
</dbReference>
<gene>
    <name evidence="2" type="ORF">V8G54_001820</name>
</gene>
<reference evidence="2 3" key="1">
    <citation type="journal article" date="2023" name="Life. Sci Alliance">
        <title>Evolutionary insights into 3D genome organization and epigenetic landscape of Vigna mungo.</title>
        <authorList>
            <person name="Junaid A."/>
            <person name="Singh B."/>
            <person name="Bhatia S."/>
        </authorList>
    </citation>
    <scope>NUCLEOTIDE SEQUENCE [LARGE SCALE GENOMIC DNA]</scope>
    <source>
        <strain evidence="2">Urdbean</strain>
    </source>
</reference>
<sequence>NPLLLPYHVVPQNLPFSDLLLLPRRVRLPTLLATKTISITDNSPANFSLDYTPLTHPDLFSTPPSPSTASSPSSTTLSSVTASRSRPLPPPATPSTLYGTQVRPPPTPALTMSFCSPFCLLFFHCYYSKVFQSLLKREREKRTFG</sequence>
<evidence type="ECO:0000313" key="3">
    <source>
        <dbReference type="Proteomes" id="UP001374535"/>
    </source>
</evidence>
<accession>A0AAQ3P705</accession>
<keyword evidence="3" id="KW-1185">Reference proteome</keyword>
<proteinExistence type="predicted"/>
<feature type="region of interest" description="Disordered" evidence="1">
    <location>
        <begin position="58"/>
        <end position="101"/>
    </location>
</feature>
<dbReference type="PANTHER" id="PTHR33985">
    <property type="entry name" value="OS02G0491300 PROTEIN-RELATED"/>
    <property type="match status" value="1"/>
</dbReference>
<dbReference type="AlphaFoldDB" id="A0AAQ3P705"/>
<dbReference type="Proteomes" id="UP001374535">
    <property type="component" value="Chromosome 1"/>
</dbReference>
<name>A0AAQ3P705_VIGMU</name>
<evidence type="ECO:0000313" key="2">
    <source>
        <dbReference type="EMBL" id="WVZ23276.1"/>
    </source>
</evidence>
<evidence type="ECO:0000256" key="1">
    <source>
        <dbReference type="SAM" id="MobiDB-lite"/>
    </source>
</evidence>
<feature type="non-terminal residue" evidence="2">
    <location>
        <position position="1"/>
    </location>
</feature>
<organism evidence="2 3">
    <name type="scientific">Vigna mungo</name>
    <name type="common">Black gram</name>
    <name type="synonym">Phaseolus mungo</name>
    <dbReference type="NCBI Taxonomy" id="3915"/>
    <lineage>
        <taxon>Eukaryota</taxon>
        <taxon>Viridiplantae</taxon>
        <taxon>Streptophyta</taxon>
        <taxon>Embryophyta</taxon>
        <taxon>Tracheophyta</taxon>
        <taxon>Spermatophyta</taxon>
        <taxon>Magnoliopsida</taxon>
        <taxon>eudicotyledons</taxon>
        <taxon>Gunneridae</taxon>
        <taxon>Pentapetalae</taxon>
        <taxon>rosids</taxon>
        <taxon>fabids</taxon>
        <taxon>Fabales</taxon>
        <taxon>Fabaceae</taxon>
        <taxon>Papilionoideae</taxon>
        <taxon>50 kb inversion clade</taxon>
        <taxon>NPAAA clade</taxon>
        <taxon>indigoferoid/millettioid clade</taxon>
        <taxon>Phaseoleae</taxon>
        <taxon>Vigna</taxon>
    </lineage>
</organism>
<protein>
    <submittedName>
        <fullName evidence="2">Uncharacterized protein</fullName>
    </submittedName>
</protein>
<dbReference type="EMBL" id="CP144700">
    <property type="protein sequence ID" value="WVZ23276.1"/>
    <property type="molecule type" value="Genomic_DNA"/>
</dbReference>